<feature type="domain" description="Stc1" evidence="2">
    <location>
        <begin position="35"/>
        <end position="118"/>
    </location>
</feature>
<evidence type="ECO:0000313" key="4">
    <source>
        <dbReference type="Proteomes" id="UP001610334"/>
    </source>
</evidence>
<evidence type="ECO:0000313" key="3">
    <source>
        <dbReference type="EMBL" id="KAL2802305.1"/>
    </source>
</evidence>
<accession>A0ABR4GUX9</accession>
<feature type="compositionally biased region" description="Acidic residues" evidence="1">
    <location>
        <begin position="269"/>
        <end position="279"/>
    </location>
</feature>
<feature type="region of interest" description="Disordered" evidence="1">
    <location>
        <begin position="259"/>
        <end position="279"/>
    </location>
</feature>
<gene>
    <name evidence="3" type="ORF">BJX63DRAFT_118686</name>
</gene>
<dbReference type="InterPro" id="IPR024630">
    <property type="entry name" value="Stc1"/>
</dbReference>
<dbReference type="Pfam" id="PF12898">
    <property type="entry name" value="Stc1"/>
    <property type="match status" value="1"/>
</dbReference>
<sequence>MNRRMSSGVPNAYRGGFNESTQRALERVNLPERIKCKTCHKWRLVASFSKRQLSLVRHAVVSQGPGALKVGHGSCLTCTNGQITELTCLICDKTKALDGFANNQRKEHENARCLSCVQGHVDAEPIVDENKLLTEGDFSTTHEALISSHTTSFSGFTHPSASSEASVPNAYTADDENLSLGGNNYVELERQDVASSHNHPQLGPSDAESVHSDWHSWGVTACRGPSTAAADDKPRKFAKIPAYKPESIQEYNIPARAPEVAKNKVHDEGYDDDEEDWVL</sequence>
<organism evidence="3 4">
    <name type="scientific">Aspergillus granulosus</name>
    <dbReference type="NCBI Taxonomy" id="176169"/>
    <lineage>
        <taxon>Eukaryota</taxon>
        <taxon>Fungi</taxon>
        <taxon>Dikarya</taxon>
        <taxon>Ascomycota</taxon>
        <taxon>Pezizomycotina</taxon>
        <taxon>Eurotiomycetes</taxon>
        <taxon>Eurotiomycetidae</taxon>
        <taxon>Eurotiales</taxon>
        <taxon>Aspergillaceae</taxon>
        <taxon>Aspergillus</taxon>
        <taxon>Aspergillus subgen. Nidulantes</taxon>
    </lineage>
</organism>
<proteinExistence type="predicted"/>
<comment type="caution">
    <text evidence="3">The sequence shown here is derived from an EMBL/GenBank/DDBJ whole genome shotgun (WGS) entry which is preliminary data.</text>
</comment>
<keyword evidence="4" id="KW-1185">Reference proteome</keyword>
<reference evidence="3 4" key="1">
    <citation type="submission" date="2024-07" db="EMBL/GenBank/DDBJ databases">
        <title>Section-level genome sequencing and comparative genomics of Aspergillus sections Usti and Cavernicolus.</title>
        <authorList>
            <consortium name="Lawrence Berkeley National Laboratory"/>
            <person name="Nybo J.L."/>
            <person name="Vesth T.C."/>
            <person name="Theobald S."/>
            <person name="Frisvad J.C."/>
            <person name="Larsen T.O."/>
            <person name="Kjaerboelling I."/>
            <person name="Rothschild-Mancinelli K."/>
            <person name="Lyhne E.K."/>
            <person name="Kogle M.E."/>
            <person name="Barry K."/>
            <person name="Clum A."/>
            <person name="Na H."/>
            <person name="Ledsgaard L."/>
            <person name="Lin J."/>
            <person name="Lipzen A."/>
            <person name="Kuo A."/>
            <person name="Riley R."/>
            <person name="Mondo S."/>
            <person name="Labutti K."/>
            <person name="Haridas S."/>
            <person name="Pangalinan J."/>
            <person name="Salamov A.A."/>
            <person name="Simmons B.A."/>
            <person name="Magnuson J.K."/>
            <person name="Chen J."/>
            <person name="Drula E."/>
            <person name="Henrissat B."/>
            <person name="Wiebenga A."/>
            <person name="Lubbers R.J."/>
            <person name="Gomes A.C."/>
            <person name="Makela M.R."/>
            <person name="Stajich J."/>
            <person name="Grigoriev I.V."/>
            <person name="Mortensen U.H."/>
            <person name="De Vries R.P."/>
            <person name="Baker S.E."/>
            <person name="Andersen M.R."/>
        </authorList>
    </citation>
    <scope>NUCLEOTIDE SEQUENCE [LARGE SCALE GENOMIC DNA]</scope>
    <source>
        <strain evidence="3 4">CBS 588.65</strain>
    </source>
</reference>
<name>A0ABR4GUX9_9EURO</name>
<evidence type="ECO:0000256" key="1">
    <source>
        <dbReference type="SAM" id="MobiDB-lite"/>
    </source>
</evidence>
<dbReference type="EMBL" id="JBFXLT010000192">
    <property type="protein sequence ID" value="KAL2802305.1"/>
    <property type="molecule type" value="Genomic_DNA"/>
</dbReference>
<feature type="compositionally biased region" description="Basic and acidic residues" evidence="1">
    <location>
        <begin position="259"/>
        <end position="268"/>
    </location>
</feature>
<dbReference type="Proteomes" id="UP001610334">
    <property type="component" value="Unassembled WGS sequence"/>
</dbReference>
<protein>
    <recommendedName>
        <fullName evidence="2">Stc1 domain-containing protein</fullName>
    </recommendedName>
</protein>
<evidence type="ECO:0000259" key="2">
    <source>
        <dbReference type="Pfam" id="PF12898"/>
    </source>
</evidence>